<evidence type="ECO:0000313" key="2">
    <source>
        <dbReference type="Proteomes" id="UP001143674"/>
    </source>
</evidence>
<proteinExistence type="predicted"/>
<accession>A0AAE3NGT3</accession>
<gene>
    <name evidence="1" type="ORF">LBW55_08615</name>
</gene>
<dbReference type="EMBL" id="JAIVEX010000004">
    <property type="protein sequence ID" value="MDB0521675.1"/>
    <property type="molecule type" value="Genomic_DNA"/>
</dbReference>
<dbReference type="AlphaFoldDB" id="A0AAE3NGT3"/>
<dbReference type="RefSeq" id="WP_247589113.1">
    <property type="nucleotide sequence ID" value="NZ_JABZEH010000002.1"/>
</dbReference>
<organism evidence="1 2">
    <name type="scientific">Ralstonia solanacearum</name>
    <name type="common">Pseudomonas solanacearum</name>
    <dbReference type="NCBI Taxonomy" id="305"/>
    <lineage>
        <taxon>Bacteria</taxon>
        <taxon>Pseudomonadati</taxon>
        <taxon>Pseudomonadota</taxon>
        <taxon>Betaproteobacteria</taxon>
        <taxon>Burkholderiales</taxon>
        <taxon>Burkholderiaceae</taxon>
        <taxon>Ralstonia</taxon>
        <taxon>Ralstonia solanacearum species complex</taxon>
    </lineage>
</organism>
<sequence>MARSRHPNKGIEKAIRHAEENGWGVKESTGKGHAWGALYCPYKDAECRCGTFCIASIWCTPKNSDNHASQLRRIVDNCTTHRAQREDAVEIAKIQNVISAKD</sequence>
<dbReference type="Proteomes" id="UP001143674">
    <property type="component" value="Unassembled WGS sequence"/>
</dbReference>
<evidence type="ECO:0000313" key="1">
    <source>
        <dbReference type="EMBL" id="MDB0521675.1"/>
    </source>
</evidence>
<name>A0AAE3NGT3_RALSL</name>
<protein>
    <submittedName>
        <fullName evidence="1">Uncharacterized protein</fullName>
    </submittedName>
</protein>
<comment type="caution">
    <text evidence="1">The sequence shown here is derived from an EMBL/GenBank/DDBJ whole genome shotgun (WGS) entry which is preliminary data.</text>
</comment>
<reference evidence="1" key="1">
    <citation type="submission" date="2021-09" db="EMBL/GenBank/DDBJ databases">
        <title>Genomic analysis of Ralstonia spp.</title>
        <authorList>
            <person name="Aburjaile F."/>
            <person name="Ariute J.C."/>
            <person name="Pais A.K.L."/>
            <person name="Albuquerque G.M.R."/>
            <person name="Silva A.M.F."/>
            <person name="Brenig B."/>
            <person name="Azevedo V."/>
            <person name="Matiuzzi M."/>
            <person name="Ramos R."/>
            <person name="Goes-Neto A."/>
            <person name="Soares S."/>
            <person name="Iseppon A.M.B."/>
            <person name="Souza E."/>
            <person name="Gama M."/>
        </authorList>
    </citation>
    <scope>NUCLEOTIDE SEQUENCE</scope>
    <source>
        <strain evidence="1">B4</strain>
    </source>
</reference>